<evidence type="ECO:0000256" key="6">
    <source>
        <dbReference type="ARBA" id="ARBA00022932"/>
    </source>
</evidence>
<dbReference type="AlphaFoldDB" id="A0A932EP15"/>
<reference evidence="11" key="1">
    <citation type="submission" date="2020-07" db="EMBL/GenBank/DDBJ databases">
        <title>Huge and variable diversity of episymbiotic CPR bacteria and DPANN archaea in groundwater ecosystems.</title>
        <authorList>
            <person name="He C.Y."/>
            <person name="Keren R."/>
            <person name="Whittaker M."/>
            <person name="Farag I.F."/>
            <person name="Doudna J."/>
            <person name="Cate J.H.D."/>
            <person name="Banfield J.F."/>
        </authorList>
    </citation>
    <scope>NUCLEOTIDE SEQUENCE</scope>
    <source>
        <strain evidence="11">NC_groundwater_580_Pr5_B-0.1um_64_19</strain>
    </source>
</reference>
<feature type="domain" description="DNA polymerase III delta subunit-like C-terminal" evidence="10">
    <location>
        <begin position="233"/>
        <end position="356"/>
    </location>
</feature>
<keyword evidence="3 11" id="KW-0808">Transferase</keyword>
<evidence type="ECO:0000256" key="7">
    <source>
        <dbReference type="ARBA" id="ARBA00034754"/>
    </source>
</evidence>
<dbReference type="Gene3D" id="1.10.8.60">
    <property type="match status" value="1"/>
</dbReference>
<proteinExistence type="inferred from homology"/>
<dbReference type="InterPro" id="IPR005790">
    <property type="entry name" value="DNA_polIII_delta"/>
</dbReference>
<dbReference type="GO" id="GO:0003677">
    <property type="term" value="F:DNA binding"/>
    <property type="evidence" value="ECO:0007669"/>
    <property type="project" value="InterPro"/>
</dbReference>
<dbReference type="GO" id="GO:0009360">
    <property type="term" value="C:DNA polymerase III complex"/>
    <property type="evidence" value="ECO:0007669"/>
    <property type="project" value="InterPro"/>
</dbReference>
<evidence type="ECO:0000256" key="8">
    <source>
        <dbReference type="ARBA" id="ARBA00049244"/>
    </source>
</evidence>
<evidence type="ECO:0000256" key="3">
    <source>
        <dbReference type="ARBA" id="ARBA00022679"/>
    </source>
</evidence>
<dbReference type="Gene3D" id="1.20.272.10">
    <property type="match status" value="1"/>
</dbReference>
<comment type="caution">
    <text evidence="11">The sequence shown here is derived from an EMBL/GenBank/DDBJ whole genome shotgun (WGS) entry which is preliminary data.</text>
</comment>
<keyword evidence="6" id="KW-0239">DNA-directed DNA polymerase</keyword>
<dbReference type="GO" id="GO:0006261">
    <property type="term" value="P:DNA-templated DNA replication"/>
    <property type="evidence" value="ECO:0007669"/>
    <property type="project" value="TreeGrafter"/>
</dbReference>
<dbReference type="EMBL" id="JACPNR010000005">
    <property type="protein sequence ID" value="MBI2677922.1"/>
    <property type="molecule type" value="Genomic_DNA"/>
</dbReference>
<dbReference type="EC" id="2.7.7.7" evidence="1"/>
<dbReference type="GO" id="GO:0003887">
    <property type="term" value="F:DNA-directed DNA polymerase activity"/>
    <property type="evidence" value="ECO:0007669"/>
    <property type="project" value="UniProtKB-KW"/>
</dbReference>
<feature type="domain" description="DNA polymerase III delta N-terminal" evidence="9">
    <location>
        <begin position="24"/>
        <end position="123"/>
    </location>
</feature>
<name>A0A932EP15_9BACT</name>
<evidence type="ECO:0000313" key="12">
    <source>
        <dbReference type="Proteomes" id="UP000779809"/>
    </source>
</evidence>
<dbReference type="InterPro" id="IPR027417">
    <property type="entry name" value="P-loop_NTPase"/>
</dbReference>
<dbReference type="InterPro" id="IPR008921">
    <property type="entry name" value="DNA_pol3_clamp-load_cplx_C"/>
</dbReference>
<comment type="catalytic activity">
    <reaction evidence="8">
        <text>DNA(n) + a 2'-deoxyribonucleoside 5'-triphosphate = DNA(n+1) + diphosphate</text>
        <dbReference type="Rhea" id="RHEA:22508"/>
        <dbReference type="Rhea" id="RHEA-COMP:17339"/>
        <dbReference type="Rhea" id="RHEA-COMP:17340"/>
        <dbReference type="ChEBI" id="CHEBI:33019"/>
        <dbReference type="ChEBI" id="CHEBI:61560"/>
        <dbReference type="ChEBI" id="CHEBI:173112"/>
        <dbReference type="EC" id="2.7.7.7"/>
    </reaction>
</comment>
<dbReference type="Gene3D" id="3.40.50.300">
    <property type="entry name" value="P-loop containing nucleotide triphosphate hydrolases"/>
    <property type="match status" value="1"/>
</dbReference>
<keyword evidence="4 11" id="KW-0548">Nucleotidyltransferase</keyword>
<evidence type="ECO:0000259" key="9">
    <source>
        <dbReference type="Pfam" id="PF06144"/>
    </source>
</evidence>
<accession>A0A932EP15</accession>
<dbReference type="PANTHER" id="PTHR34388:SF1">
    <property type="entry name" value="DNA POLYMERASE III SUBUNIT DELTA"/>
    <property type="match status" value="1"/>
</dbReference>
<evidence type="ECO:0000256" key="2">
    <source>
        <dbReference type="ARBA" id="ARBA00017703"/>
    </source>
</evidence>
<gene>
    <name evidence="11" type="primary">holA</name>
    <name evidence="11" type="ORF">HYX28_03995</name>
</gene>
<organism evidence="11 12">
    <name type="scientific">Candidatus Korobacter versatilis</name>
    <dbReference type="NCBI Taxonomy" id="658062"/>
    <lineage>
        <taxon>Bacteria</taxon>
        <taxon>Pseudomonadati</taxon>
        <taxon>Acidobacteriota</taxon>
        <taxon>Terriglobia</taxon>
        <taxon>Terriglobales</taxon>
        <taxon>Candidatus Korobacteraceae</taxon>
        <taxon>Candidatus Korobacter</taxon>
    </lineage>
</organism>
<evidence type="ECO:0000256" key="5">
    <source>
        <dbReference type="ARBA" id="ARBA00022705"/>
    </source>
</evidence>
<evidence type="ECO:0000256" key="4">
    <source>
        <dbReference type="ARBA" id="ARBA00022695"/>
    </source>
</evidence>
<keyword evidence="5" id="KW-0235">DNA replication</keyword>
<evidence type="ECO:0000256" key="1">
    <source>
        <dbReference type="ARBA" id="ARBA00012417"/>
    </source>
</evidence>
<comment type="similarity">
    <text evidence="7">Belongs to the DNA polymerase HolA subunit family.</text>
</comment>
<dbReference type="InterPro" id="IPR010372">
    <property type="entry name" value="DNA_pol3_delta_N"/>
</dbReference>
<dbReference type="NCBIfam" id="TIGR01128">
    <property type="entry name" value="holA"/>
    <property type="match status" value="1"/>
</dbReference>
<protein>
    <recommendedName>
        <fullName evidence="2">DNA polymerase III subunit delta</fullName>
        <ecNumber evidence="1">2.7.7.7</ecNumber>
    </recommendedName>
</protein>
<dbReference type="InterPro" id="IPR048466">
    <property type="entry name" value="DNA_pol3_delta-like_C"/>
</dbReference>
<dbReference type="Pfam" id="PF21694">
    <property type="entry name" value="DNA_pol3_delta_C"/>
    <property type="match status" value="1"/>
</dbReference>
<sequence>MAGRFAPTERFVSEVKARKLAPAYLFIGDEGFFRDRCRAALIEHLVPRELREFSFYELDLAEVEVAEVLDRARTPSLMAPFQVFFIRNVKALYGRGSHQAEFDAIEQYVKSPNPDAVLIFVADHIAIPADVRKMELQDKDRYERIRETLGEYCTVIEFARVDESEGMRWVVDSAGSQGVKVETDAARELVDSLGADMLLVANELEKLFLFVGEKKRVTLADVETMVLAAKQRSLYELTDAISAKDRPRALATLDAILSSGDGDEAAIGHLHMLAKTFRQMLVILEKNVRDSRAIWQALWQGFRVPPFAAEDIIRQARRYKSRRDLTRALRLIAKADLALRSNPVSKRLVLEKLVLDLCADAKPAMAASLWQQEELPV</sequence>
<evidence type="ECO:0000259" key="10">
    <source>
        <dbReference type="Pfam" id="PF21694"/>
    </source>
</evidence>
<dbReference type="SUPFAM" id="SSF48019">
    <property type="entry name" value="post-AAA+ oligomerization domain-like"/>
    <property type="match status" value="1"/>
</dbReference>
<dbReference type="PANTHER" id="PTHR34388">
    <property type="entry name" value="DNA POLYMERASE III SUBUNIT DELTA"/>
    <property type="match status" value="1"/>
</dbReference>
<dbReference type="Proteomes" id="UP000779809">
    <property type="component" value="Unassembled WGS sequence"/>
</dbReference>
<evidence type="ECO:0000313" key="11">
    <source>
        <dbReference type="EMBL" id="MBI2677922.1"/>
    </source>
</evidence>
<dbReference type="SUPFAM" id="SSF52540">
    <property type="entry name" value="P-loop containing nucleoside triphosphate hydrolases"/>
    <property type="match status" value="1"/>
</dbReference>
<dbReference type="Pfam" id="PF06144">
    <property type="entry name" value="DNA_pol3_delta"/>
    <property type="match status" value="1"/>
</dbReference>